<dbReference type="SUPFAM" id="SSF48508">
    <property type="entry name" value="Nuclear receptor ligand-binding domain"/>
    <property type="match status" value="1"/>
</dbReference>
<dbReference type="InterPro" id="IPR035500">
    <property type="entry name" value="NHR-like_dom_sf"/>
</dbReference>
<evidence type="ECO:0000256" key="7">
    <source>
        <dbReference type="ARBA" id="ARBA00023163"/>
    </source>
</evidence>
<dbReference type="EMBL" id="JXXN02002194">
    <property type="protein sequence ID" value="THD23349.1"/>
    <property type="molecule type" value="Genomic_DNA"/>
</dbReference>
<keyword evidence="3" id="KW-0863">Zinc-finger</keyword>
<gene>
    <name evidence="13" type="ORF">D915_005819</name>
</gene>
<feature type="compositionally biased region" description="Polar residues" evidence="10">
    <location>
        <begin position="134"/>
        <end position="154"/>
    </location>
</feature>
<dbReference type="Gene3D" id="3.30.50.10">
    <property type="entry name" value="Erythroid Transcription Factor GATA-1, subunit A"/>
    <property type="match status" value="1"/>
</dbReference>
<feature type="domain" description="NR LBD" evidence="12">
    <location>
        <begin position="976"/>
        <end position="1271"/>
    </location>
</feature>
<feature type="region of interest" description="Disordered" evidence="10">
    <location>
        <begin position="916"/>
        <end position="957"/>
    </location>
</feature>
<evidence type="ECO:0000256" key="1">
    <source>
        <dbReference type="ARBA" id="ARBA00004123"/>
    </source>
</evidence>
<dbReference type="GO" id="GO:0003700">
    <property type="term" value="F:DNA-binding transcription factor activity"/>
    <property type="evidence" value="ECO:0007669"/>
    <property type="project" value="InterPro"/>
</dbReference>
<feature type="compositionally biased region" description="Polar residues" evidence="10">
    <location>
        <begin position="751"/>
        <end position="772"/>
    </location>
</feature>
<evidence type="ECO:0000259" key="12">
    <source>
        <dbReference type="PROSITE" id="PS51843"/>
    </source>
</evidence>
<evidence type="ECO:0000256" key="9">
    <source>
        <dbReference type="ARBA" id="ARBA00023242"/>
    </source>
</evidence>
<comment type="caution">
    <text evidence="13">The sequence shown here is derived from an EMBL/GenBank/DDBJ whole genome shotgun (WGS) entry which is preliminary data.</text>
</comment>
<feature type="domain" description="Nuclear receptor" evidence="11">
    <location>
        <begin position="802"/>
        <end position="877"/>
    </location>
</feature>
<evidence type="ECO:0000256" key="8">
    <source>
        <dbReference type="ARBA" id="ARBA00023170"/>
    </source>
</evidence>
<dbReference type="GO" id="GO:0008270">
    <property type="term" value="F:zinc ion binding"/>
    <property type="evidence" value="ECO:0007669"/>
    <property type="project" value="UniProtKB-KW"/>
</dbReference>
<evidence type="ECO:0000256" key="6">
    <source>
        <dbReference type="ARBA" id="ARBA00023125"/>
    </source>
</evidence>
<accession>A0A4E0R4J9</accession>
<dbReference type="PROSITE" id="PS51843">
    <property type="entry name" value="NR_LBD"/>
    <property type="match status" value="1"/>
</dbReference>
<dbReference type="GO" id="GO:0043565">
    <property type="term" value="F:sequence-specific DNA binding"/>
    <property type="evidence" value="ECO:0007669"/>
    <property type="project" value="InterPro"/>
</dbReference>
<dbReference type="GO" id="GO:0005634">
    <property type="term" value="C:nucleus"/>
    <property type="evidence" value="ECO:0007669"/>
    <property type="project" value="UniProtKB-SubCell"/>
</dbReference>
<protein>
    <submittedName>
        <fullName evidence="13">Retinoid X receptor</fullName>
    </submittedName>
</protein>
<feature type="region of interest" description="Disordered" evidence="10">
    <location>
        <begin position="740"/>
        <end position="787"/>
    </location>
</feature>
<keyword evidence="2" id="KW-0479">Metal-binding</keyword>
<sequence length="1274" mass="137877">MTSASYSSYVEVVSRNGNRSMMNAGLGTNVSLTHDRAEVLTVTSSTPMDVNTLPCSNNFTVSDDGLDMDLECERAPGSSFELISRLVDAEGLAEVDLMLDDTTVMPDFHFFSELEESKFNKCGDWAQTIGPCRDNSSPQVVESSVPTNDESNSHLSHMPTKVFEAPNLLSSQPDINLSRVPLSTTTRCENNLLTYAYSHLKRSENTTMLGNPVAQSDSTIRFSTSLASSKTQRTYPNTFLSIQEHIPNANQSLERYDAGSTSNTHFTNQCTPFDPFSSFQLRPISLASDSCAPNAASPYIVPVPDCAPTPNTAPCSASPLFSVISQHPTHSTISGAGLVLLSPPQSVPPTHMTNTRIFSTRSPHNSPDRLVAIPTGRTSALTSAGPNTGAMTTLSIQSNMRIPNRYFIPPMNMLVNGQLCPPPLEVYQTTNIAVTCKNDPSVQSGGLIHPIVSIGAFPPGSNDQSRIYCTGNLMTRQRQQQQQPLAQPSCSSSMPLTHTPKTSFSGNRNCGPPVVTSDSSYCSLPMDTLVGFSVPVSTKSGTASHSPPLVPSTKPVTTVVFSSRGPFDATRASSPPLHNTPSSVPRPSSIANPSHQSPQISVPVTLRYMDNRSVSGPTDSTSHTPRHNSAPGLCVTFDSYNEEIRGISHLTHGIVLPVSVLSASMHQSDLKSDPMTVSPLPMSSAESLQRLGSMCSMELFPTSMSNDCRQNYQLPIDSIAKNASSCSRITPVISPQVTSAVPTVKKDPDESSTVQTSVQSAPRTVYSPVQTHNAERSTSTSSTNSVCSSSTLISSCSAQAMVFACSICGDRATGKHYGVFSCEGCKGFFKRTVRKDLVYTCHDNHRCQIDRRLRNRCQYCRYQKCLMVGMRREAVREERLQQGGSSLDSLSVSGDTPEPLYNTSFMSDDRLDCDGHRTPNGPFTIDSGSPSASPISTRSVPSSDESLRPPTASVSTNGTVRLNDLSQLIEALHRVSPPVALEQIVMSERLLAKRRNEWLQCCRASVAQSGVTVQDDSMTLPLTGPTVISEDQFAASPLHDLIAWSECIPFFQLLPTETRASLLQSVHIFLNPTGVACLELLLAQLIYRLSTASTHDPRLSVGLPPCSTNLPEIHALGYCTPDFAFLRTLLQSRIAFAPGGTDVGSTKSVHSLIHSATTKLQSLHLDPTEMGSLKLIILLNPDAHALCPEHRPCVESARDQIYAGLELHCNRLWPSAPHGRMGRLLLRIPALHLLAIQVRQLSTRVAISQLHADVMRLCTQSTTCTSSDQEALFT</sequence>
<feature type="compositionally biased region" description="Polar residues" evidence="10">
    <location>
        <begin position="926"/>
        <end position="944"/>
    </location>
</feature>
<dbReference type="InterPro" id="IPR013088">
    <property type="entry name" value="Znf_NHR/GATA"/>
</dbReference>
<dbReference type="PROSITE" id="PS51030">
    <property type="entry name" value="NUCLEAR_REC_DBD_2"/>
    <property type="match status" value="1"/>
</dbReference>
<dbReference type="PANTHER" id="PTHR24083">
    <property type="entry name" value="NUCLEAR HORMONE RECEPTOR"/>
    <property type="match status" value="1"/>
</dbReference>
<keyword evidence="8 13" id="KW-0675">Receptor</keyword>
<dbReference type="InterPro" id="IPR050274">
    <property type="entry name" value="Nuclear_hormone_rcpt_NR2"/>
</dbReference>
<evidence type="ECO:0000313" key="13">
    <source>
        <dbReference type="EMBL" id="THD23349.1"/>
    </source>
</evidence>
<feature type="compositionally biased region" description="Polar residues" evidence="10">
    <location>
        <begin position="484"/>
        <end position="508"/>
    </location>
</feature>
<keyword evidence="9" id="KW-0539">Nucleus</keyword>
<feature type="compositionally biased region" description="Polar residues" evidence="10">
    <location>
        <begin position="571"/>
        <end position="602"/>
    </location>
</feature>
<organism evidence="13 14">
    <name type="scientific">Fasciola hepatica</name>
    <name type="common">Liver fluke</name>
    <dbReference type="NCBI Taxonomy" id="6192"/>
    <lineage>
        <taxon>Eukaryota</taxon>
        <taxon>Metazoa</taxon>
        <taxon>Spiralia</taxon>
        <taxon>Lophotrochozoa</taxon>
        <taxon>Platyhelminthes</taxon>
        <taxon>Trematoda</taxon>
        <taxon>Digenea</taxon>
        <taxon>Plagiorchiida</taxon>
        <taxon>Echinostomata</taxon>
        <taxon>Echinostomatoidea</taxon>
        <taxon>Fasciolidae</taxon>
        <taxon>Fasciola</taxon>
    </lineage>
</organism>
<evidence type="ECO:0000256" key="5">
    <source>
        <dbReference type="ARBA" id="ARBA00023015"/>
    </source>
</evidence>
<evidence type="ECO:0000256" key="2">
    <source>
        <dbReference type="ARBA" id="ARBA00022723"/>
    </source>
</evidence>
<keyword evidence="14" id="KW-1185">Reference proteome</keyword>
<keyword evidence="5" id="KW-0805">Transcription regulation</keyword>
<comment type="subcellular location">
    <subcellularLocation>
        <location evidence="1">Nucleus</location>
    </subcellularLocation>
</comment>
<dbReference type="Gene3D" id="1.10.565.10">
    <property type="entry name" value="Retinoid X Receptor"/>
    <property type="match status" value="1"/>
</dbReference>
<dbReference type="PRINTS" id="PR00398">
    <property type="entry name" value="STRDHORMONER"/>
</dbReference>
<keyword evidence="6" id="KW-0238">DNA-binding</keyword>
<dbReference type="FunFam" id="3.30.50.10:FF:000006">
    <property type="entry name" value="Nuclear receptor subfamily 5 group A member"/>
    <property type="match status" value="1"/>
</dbReference>
<dbReference type="SMART" id="SM00430">
    <property type="entry name" value="HOLI"/>
    <property type="match status" value="1"/>
</dbReference>
<dbReference type="Proteomes" id="UP000230066">
    <property type="component" value="Unassembled WGS sequence"/>
</dbReference>
<dbReference type="InterPro" id="IPR000536">
    <property type="entry name" value="Nucl_hrmn_rcpt_lig-bd"/>
</dbReference>
<evidence type="ECO:0000256" key="4">
    <source>
        <dbReference type="ARBA" id="ARBA00022833"/>
    </source>
</evidence>
<dbReference type="SUPFAM" id="SSF57716">
    <property type="entry name" value="Glucocorticoid receptor-like (DNA-binding domain)"/>
    <property type="match status" value="1"/>
</dbReference>
<feature type="region of interest" description="Disordered" evidence="10">
    <location>
        <begin position="478"/>
        <end position="510"/>
    </location>
</feature>
<feature type="compositionally biased region" description="Polar residues" evidence="10">
    <location>
        <begin position="612"/>
        <end position="623"/>
    </location>
</feature>
<evidence type="ECO:0000259" key="11">
    <source>
        <dbReference type="PROSITE" id="PS51030"/>
    </source>
</evidence>
<dbReference type="InterPro" id="IPR001723">
    <property type="entry name" value="Nuclear_hrmn_rcpt"/>
</dbReference>
<evidence type="ECO:0000313" key="14">
    <source>
        <dbReference type="Proteomes" id="UP000230066"/>
    </source>
</evidence>
<dbReference type="PRINTS" id="PR00047">
    <property type="entry name" value="STROIDFINGER"/>
</dbReference>
<dbReference type="CDD" id="cd06956">
    <property type="entry name" value="NR_DBD_RXR"/>
    <property type="match status" value="1"/>
</dbReference>
<reference evidence="13" key="1">
    <citation type="submission" date="2019-03" db="EMBL/GenBank/DDBJ databases">
        <title>Improved annotation for the trematode Fasciola hepatica.</title>
        <authorList>
            <person name="Choi Y.-J."/>
            <person name="Martin J."/>
            <person name="Mitreva M."/>
        </authorList>
    </citation>
    <scope>NUCLEOTIDE SEQUENCE [LARGE SCALE GENOMIC DNA]</scope>
</reference>
<evidence type="ECO:0000256" key="3">
    <source>
        <dbReference type="ARBA" id="ARBA00022771"/>
    </source>
</evidence>
<feature type="compositionally biased region" description="Low complexity" evidence="10">
    <location>
        <begin position="777"/>
        <end position="787"/>
    </location>
</feature>
<feature type="region of interest" description="Disordered" evidence="10">
    <location>
        <begin position="567"/>
        <end position="630"/>
    </location>
</feature>
<keyword evidence="4" id="KW-0862">Zinc</keyword>
<feature type="region of interest" description="Disordered" evidence="10">
    <location>
        <begin position="877"/>
        <end position="901"/>
    </location>
</feature>
<proteinExistence type="predicted"/>
<dbReference type="SMART" id="SM00399">
    <property type="entry name" value="ZnF_C4"/>
    <property type="match status" value="1"/>
</dbReference>
<dbReference type="InterPro" id="IPR001628">
    <property type="entry name" value="Znf_hrmn_rcpt"/>
</dbReference>
<name>A0A4E0R4J9_FASHE</name>
<dbReference type="AlphaFoldDB" id="A0A4E0R4J9"/>
<dbReference type="PROSITE" id="PS00031">
    <property type="entry name" value="NUCLEAR_REC_DBD_1"/>
    <property type="match status" value="1"/>
</dbReference>
<feature type="compositionally biased region" description="Low complexity" evidence="10">
    <location>
        <begin position="881"/>
        <end position="895"/>
    </location>
</feature>
<feature type="region of interest" description="Disordered" evidence="10">
    <location>
        <begin position="133"/>
        <end position="154"/>
    </location>
</feature>
<keyword evidence="7" id="KW-0804">Transcription</keyword>
<dbReference type="Pfam" id="PF00105">
    <property type="entry name" value="zf-C4"/>
    <property type="match status" value="1"/>
</dbReference>
<evidence type="ECO:0000256" key="10">
    <source>
        <dbReference type="SAM" id="MobiDB-lite"/>
    </source>
</evidence>